<sequence length="62" mass="7031">MMAQVSCSQNSKLNTGPNAEARLIQNWLSALKWVITKCQSPSGEDVITPRFRQGEERERLLL</sequence>
<protein>
    <submittedName>
        <fullName evidence="1">Uncharacterized protein</fullName>
    </submittedName>
</protein>
<dbReference type="EMBL" id="FBWG01000038">
    <property type="protein sequence ID" value="CUX54173.1"/>
    <property type="molecule type" value="Genomic_DNA"/>
</dbReference>
<gene>
    <name evidence="1" type="ORF">AGR7C_Lc20094</name>
</gene>
<dbReference type="Proteomes" id="UP000191987">
    <property type="component" value="Unassembled WGS sequence"/>
</dbReference>
<organism evidence="1 2">
    <name type="scientific">Agrobacterium deltaense Zutra 3/1</name>
    <dbReference type="NCBI Taxonomy" id="1183427"/>
    <lineage>
        <taxon>Bacteria</taxon>
        <taxon>Pseudomonadati</taxon>
        <taxon>Pseudomonadota</taxon>
        <taxon>Alphaproteobacteria</taxon>
        <taxon>Hyphomicrobiales</taxon>
        <taxon>Rhizobiaceae</taxon>
        <taxon>Rhizobium/Agrobacterium group</taxon>
        <taxon>Agrobacterium</taxon>
    </lineage>
</organism>
<proteinExistence type="predicted"/>
<reference evidence="1 2" key="1">
    <citation type="submission" date="2016-01" db="EMBL/GenBank/DDBJ databases">
        <authorList>
            <person name="Oliw E.H."/>
        </authorList>
    </citation>
    <scope>NUCLEOTIDE SEQUENCE [LARGE SCALE GENOMIC DNA]</scope>
    <source>
        <strain evidence="1 2">Zutra 3-1</strain>
    </source>
</reference>
<evidence type="ECO:0000313" key="2">
    <source>
        <dbReference type="Proteomes" id="UP000191987"/>
    </source>
</evidence>
<accession>A0A1S7RLA2</accession>
<dbReference type="AlphaFoldDB" id="A0A1S7RLA2"/>
<name>A0A1S7RLA2_9HYPH</name>
<evidence type="ECO:0000313" key="1">
    <source>
        <dbReference type="EMBL" id="CUX54173.1"/>
    </source>
</evidence>